<feature type="region of interest" description="Disordered" evidence="9">
    <location>
        <begin position="250"/>
        <end position="272"/>
    </location>
</feature>
<dbReference type="AlphaFoldDB" id="A0A2Z7DCK6"/>
<accession>A0A2Z7DCK6</accession>
<evidence type="ECO:0000256" key="9">
    <source>
        <dbReference type="SAM" id="MobiDB-lite"/>
    </source>
</evidence>
<dbReference type="OrthoDB" id="1889309at2759"/>
<name>A0A2Z7DCK6_9LAMI</name>
<comment type="similarity">
    <text evidence="1">Belongs to the syntaxin family.</text>
</comment>
<protein>
    <recommendedName>
        <fullName evidence="10">Syntaxin 6/10/61 N-terminal domain-containing protein</fullName>
    </recommendedName>
</protein>
<keyword evidence="4" id="KW-0653">Protein transport</keyword>
<dbReference type="Proteomes" id="UP000250235">
    <property type="component" value="Unassembled WGS sequence"/>
</dbReference>
<sequence>MLVANSFDLWQKDTFFSAAEEVQQSADVMESAYRTWLRAKREGSISQQLDELGRDLQRALDTAKWQLEEFEKAVCMSYRKHSDDITITRHRQFVSALEDQISHVEATLKESFNVEEKKSLQWVDIDQENCEDFALFLSGSPGTSLKKEDESEKVEEATTGSYIKKNCLEKYCSLGLEVPSKTQIPNNGKTLEVGTSSESSSCLMELEKRKLTDTEDEMLVQSDKLTCNLRSMKFPDKSSLEIVIDSDDRQKKSLTQATPKEKGSKPSFWRSRCEQDPEAKGLLTQSKIINWVNQVS</sequence>
<dbReference type="GO" id="GO:0016020">
    <property type="term" value="C:membrane"/>
    <property type="evidence" value="ECO:0007669"/>
    <property type="project" value="InterPro"/>
</dbReference>
<keyword evidence="7" id="KW-0472">Membrane</keyword>
<comment type="subcellular location">
    <subcellularLocation>
        <location evidence="8">Golgi apparatus</location>
        <location evidence="8">trans-Golgi network membrane</location>
        <topology evidence="8">Single-pass type IV membrane protein</topology>
    </subcellularLocation>
</comment>
<dbReference type="GO" id="GO:0048193">
    <property type="term" value="P:Golgi vesicle transport"/>
    <property type="evidence" value="ECO:0007669"/>
    <property type="project" value="InterPro"/>
</dbReference>
<evidence type="ECO:0000256" key="3">
    <source>
        <dbReference type="ARBA" id="ARBA00022692"/>
    </source>
</evidence>
<keyword evidence="2" id="KW-0813">Transport</keyword>
<evidence type="ECO:0000313" key="11">
    <source>
        <dbReference type="EMBL" id="KZV54781.1"/>
    </source>
</evidence>
<evidence type="ECO:0000256" key="6">
    <source>
        <dbReference type="ARBA" id="ARBA00023034"/>
    </source>
</evidence>
<evidence type="ECO:0000256" key="8">
    <source>
        <dbReference type="ARBA" id="ARBA00037801"/>
    </source>
</evidence>
<evidence type="ECO:0000256" key="1">
    <source>
        <dbReference type="ARBA" id="ARBA00009063"/>
    </source>
</evidence>
<keyword evidence="3" id="KW-0812">Transmembrane</keyword>
<gene>
    <name evidence="11" type="ORF">F511_40612</name>
</gene>
<keyword evidence="12" id="KW-1185">Reference proteome</keyword>
<dbReference type="PANTHER" id="PTHR34949">
    <property type="entry name" value="OS05G0443700 PROTEIN"/>
    <property type="match status" value="1"/>
</dbReference>
<dbReference type="InterPro" id="IPR010989">
    <property type="entry name" value="SNARE"/>
</dbReference>
<dbReference type="Gene3D" id="1.20.58.90">
    <property type="match status" value="1"/>
</dbReference>
<dbReference type="CDD" id="cd21442">
    <property type="entry name" value="SNARE_NTD_STX6-like"/>
    <property type="match status" value="1"/>
</dbReference>
<dbReference type="Pfam" id="PF09177">
    <property type="entry name" value="STX6_10_61_N"/>
    <property type="match status" value="1"/>
</dbReference>
<evidence type="ECO:0000256" key="7">
    <source>
        <dbReference type="ARBA" id="ARBA00023136"/>
    </source>
</evidence>
<dbReference type="PANTHER" id="PTHR34949:SF3">
    <property type="entry name" value="OS08G0244100 PROTEIN"/>
    <property type="match status" value="1"/>
</dbReference>
<dbReference type="GO" id="GO:0015031">
    <property type="term" value="P:protein transport"/>
    <property type="evidence" value="ECO:0007669"/>
    <property type="project" value="UniProtKB-KW"/>
</dbReference>
<reference evidence="11 12" key="1">
    <citation type="journal article" date="2015" name="Proc. Natl. Acad. Sci. U.S.A.">
        <title>The resurrection genome of Boea hygrometrica: A blueprint for survival of dehydration.</title>
        <authorList>
            <person name="Xiao L."/>
            <person name="Yang G."/>
            <person name="Zhang L."/>
            <person name="Yang X."/>
            <person name="Zhao S."/>
            <person name="Ji Z."/>
            <person name="Zhou Q."/>
            <person name="Hu M."/>
            <person name="Wang Y."/>
            <person name="Chen M."/>
            <person name="Xu Y."/>
            <person name="Jin H."/>
            <person name="Xiao X."/>
            <person name="Hu G."/>
            <person name="Bao F."/>
            <person name="Hu Y."/>
            <person name="Wan P."/>
            <person name="Li L."/>
            <person name="Deng X."/>
            <person name="Kuang T."/>
            <person name="Xiang C."/>
            <person name="Zhu J.K."/>
            <person name="Oliver M.J."/>
            <person name="He Y."/>
        </authorList>
    </citation>
    <scope>NUCLEOTIDE SEQUENCE [LARGE SCALE GENOMIC DNA]</scope>
    <source>
        <strain evidence="12">cv. XS01</strain>
    </source>
</reference>
<organism evidence="11 12">
    <name type="scientific">Dorcoceras hygrometricum</name>
    <dbReference type="NCBI Taxonomy" id="472368"/>
    <lineage>
        <taxon>Eukaryota</taxon>
        <taxon>Viridiplantae</taxon>
        <taxon>Streptophyta</taxon>
        <taxon>Embryophyta</taxon>
        <taxon>Tracheophyta</taxon>
        <taxon>Spermatophyta</taxon>
        <taxon>Magnoliopsida</taxon>
        <taxon>eudicotyledons</taxon>
        <taxon>Gunneridae</taxon>
        <taxon>Pentapetalae</taxon>
        <taxon>asterids</taxon>
        <taxon>lamiids</taxon>
        <taxon>Lamiales</taxon>
        <taxon>Gesneriaceae</taxon>
        <taxon>Didymocarpoideae</taxon>
        <taxon>Trichosporeae</taxon>
        <taxon>Loxocarpinae</taxon>
        <taxon>Dorcoceras</taxon>
    </lineage>
</organism>
<dbReference type="GO" id="GO:0005794">
    <property type="term" value="C:Golgi apparatus"/>
    <property type="evidence" value="ECO:0007669"/>
    <property type="project" value="UniProtKB-SubCell"/>
</dbReference>
<dbReference type="SUPFAM" id="SSF47661">
    <property type="entry name" value="t-snare proteins"/>
    <property type="match status" value="1"/>
</dbReference>
<evidence type="ECO:0000256" key="2">
    <source>
        <dbReference type="ARBA" id="ARBA00022448"/>
    </source>
</evidence>
<feature type="domain" description="Syntaxin 6/10/61 N-terminal" evidence="10">
    <location>
        <begin position="13"/>
        <end position="105"/>
    </location>
</feature>
<evidence type="ECO:0000256" key="5">
    <source>
        <dbReference type="ARBA" id="ARBA00022989"/>
    </source>
</evidence>
<proteinExistence type="inferred from homology"/>
<keyword evidence="6" id="KW-0333">Golgi apparatus</keyword>
<dbReference type="FunFam" id="1.20.58.90:FF:000004">
    <property type="entry name" value="Syntaxin 10"/>
    <property type="match status" value="1"/>
</dbReference>
<evidence type="ECO:0000313" key="12">
    <source>
        <dbReference type="Proteomes" id="UP000250235"/>
    </source>
</evidence>
<keyword evidence="5" id="KW-1133">Transmembrane helix</keyword>
<dbReference type="InterPro" id="IPR015260">
    <property type="entry name" value="Syntaxin-6/10/61_N"/>
</dbReference>
<dbReference type="EMBL" id="KQ989128">
    <property type="protein sequence ID" value="KZV54781.1"/>
    <property type="molecule type" value="Genomic_DNA"/>
</dbReference>
<evidence type="ECO:0000256" key="4">
    <source>
        <dbReference type="ARBA" id="ARBA00022927"/>
    </source>
</evidence>
<evidence type="ECO:0000259" key="10">
    <source>
        <dbReference type="Pfam" id="PF09177"/>
    </source>
</evidence>